<protein>
    <recommendedName>
        <fullName evidence="4">FAD-binding domain-containing protein</fullName>
    </recommendedName>
</protein>
<dbReference type="Proteomes" id="UP001324427">
    <property type="component" value="Unassembled WGS sequence"/>
</dbReference>
<evidence type="ECO:0000256" key="3">
    <source>
        <dbReference type="ARBA" id="ARBA00023002"/>
    </source>
</evidence>
<feature type="domain" description="FAD-binding" evidence="4">
    <location>
        <begin position="8"/>
        <end position="337"/>
    </location>
</feature>
<proteinExistence type="predicted"/>
<dbReference type="GO" id="GO:0016491">
    <property type="term" value="F:oxidoreductase activity"/>
    <property type="evidence" value="ECO:0007669"/>
    <property type="project" value="UniProtKB-KW"/>
</dbReference>
<keyword evidence="3" id="KW-0560">Oxidoreductase</keyword>
<dbReference type="GO" id="GO:0071949">
    <property type="term" value="F:FAD binding"/>
    <property type="evidence" value="ECO:0007669"/>
    <property type="project" value="InterPro"/>
</dbReference>
<dbReference type="InterPro" id="IPR051704">
    <property type="entry name" value="FAD_aromatic-hydroxylase"/>
</dbReference>
<keyword evidence="6" id="KW-1185">Reference proteome</keyword>
<keyword evidence="1" id="KW-0285">Flavoprotein</keyword>
<evidence type="ECO:0000259" key="4">
    <source>
        <dbReference type="Pfam" id="PF01494"/>
    </source>
</evidence>
<dbReference type="EMBL" id="JAVFHQ010000015">
    <property type="protein sequence ID" value="KAK4546470.1"/>
    <property type="molecule type" value="Genomic_DNA"/>
</dbReference>
<evidence type="ECO:0000313" key="5">
    <source>
        <dbReference type="EMBL" id="KAK4546470.1"/>
    </source>
</evidence>
<sequence length="420" mass="44425">MAHTPSRMLVVGGGPAGAATAFWLAKTGAEIVVVERSPKSRITLGQGIDITGPAVGVIQKMGLEQQVRAHTTGEAGAALCNDDGEEIGVIGTASSEGKGVALTQEIEITRGQLCTILADAAEAHANVTFRYGCSISAIQQGEASVTATLSDTGQAEEFACIIGADGLASKVREMAFDPATTRDCYNPLNVYVAFFSMPGDPTTDLPNARAQQAVGGRTIVLRPADAKADRTSCYMTIVRQDAQLESVAANGTPNEQRDLWMERFKDVGGLAKQALQGLKATEDLYCTRIVQVKLPTWHSGRCALVGDAAYGPSPLTGQGTTLALVGAFVLAGELAASPKDPQAAFTRYRETLADYVTKSQGIPLGGRAPQLINPQTSAGIWTLRTIFRLVSWTGVWKLAGGGWKRESFMLPAYDFEMQPA</sequence>
<dbReference type="Gene3D" id="3.30.9.10">
    <property type="entry name" value="D-Amino Acid Oxidase, subunit A, domain 2"/>
    <property type="match status" value="1"/>
</dbReference>
<dbReference type="Pfam" id="PF01494">
    <property type="entry name" value="FAD_binding_3"/>
    <property type="match status" value="1"/>
</dbReference>
<accession>A0AAV9JN97</accession>
<comment type="caution">
    <text evidence="5">The sequence shown here is derived from an EMBL/GenBank/DDBJ whole genome shotgun (WGS) entry which is preliminary data.</text>
</comment>
<reference evidence="5 6" key="1">
    <citation type="submission" date="2021-11" db="EMBL/GenBank/DDBJ databases">
        <title>Black yeast isolated from Biological Soil Crust.</title>
        <authorList>
            <person name="Kurbessoian T."/>
        </authorList>
    </citation>
    <scope>NUCLEOTIDE SEQUENCE [LARGE SCALE GENOMIC DNA]</scope>
    <source>
        <strain evidence="5 6">CCFEE 5522</strain>
    </source>
</reference>
<dbReference type="PANTHER" id="PTHR46865">
    <property type="entry name" value="OXIDOREDUCTASE-RELATED"/>
    <property type="match status" value="1"/>
</dbReference>
<dbReference type="InterPro" id="IPR036188">
    <property type="entry name" value="FAD/NAD-bd_sf"/>
</dbReference>
<evidence type="ECO:0000256" key="1">
    <source>
        <dbReference type="ARBA" id="ARBA00022630"/>
    </source>
</evidence>
<keyword evidence="2" id="KW-0274">FAD</keyword>
<dbReference type="PANTHER" id="PTHR46865:SF2">
    <property type="entry name" value="MONOOXYGENASE"/>
    <property type="match status" value="1"/>
</dbReference>
<dbReference type="SUPFAM" id="SSF51905">
    <property type="entry name" value="FAD/NAD(P)-binding domain"/>
    <property type="match status" value="1"/>
</dbReference>
<evidence type="ECO:0000313" key="6">
    <source>
        <dbReference type="Proteomes" id="UP001324427"/>
    </source>
</evidence>
<dbReference type="InterPro" id="IPR002938">
    <property type="entry name" value="FAD-bd"/>
</dbReference>
<name>A0AAV9JN97_9PEZI</name>
<dbReference type="AlphaFoldDB" id="A0AAV9JN97"/>
<gene>
    <name evidence="5" type="ORF">LTR36_002147</name>
</gene>
<organism evidence="5 6">
    <name type="scientific">Oleoguttula mirabilis</name>
    <dbReference type="NCBI Taxonomy" id="1507867"/>
    <lineage>
        <taxon>Eukaryota</taxon>
        <taxon>Fungi</taxon>
        <taxon>Dikarya</taxon>
        <taxon>Ascomycota</taxon>
        <taxon>Pezizomycotina</taxon>
        <taxon>Dothideomycetes</taxon>
        <taxon>Dothideomycetidae</taxon>
        <taxon>Mycosphaerellales</taxon>
        <taxon>Teratosphaeriaceae</taxon>
        <taxon>Oleoguttula</taxon>
    </lineage>
</organism>
<dbReference type="PRINTS" id="PR00420">
    <property type="entry name" value="RNGMNOXGNASE"/>
</dbReference>
<evidence type="ECO:0000256" key="2">
    <source>
        <dbReference type="ARBA" id="ARBA00022827"/>
    </source>
</evidence>
<dbReference type="Gene3D" id="3.50.50.60">
    <property type="entry name" value="FAD/NAD(P)-binding domain"/>
    <property type="match status" value="1"/>
</dbReference>